<dbReference type="AlphaFoldDB" id="A0AAU9KU73"/>
<dbReference type="InterPro" id="IPR046341">
    <property type="entry name" value="SET_dom_sf"/>
</dbReference>
<dbReference type="SUPFAM" id="SSF82199">
    <property type="entry name" value="SET domain"/>
    <property type="match status" value="1"/>
</dbReference>
<organism evidence="1 2">
    <name type="scientific">Peronospora belbahrii</name>
    <dbReference type="NCBI Taxonomy" id="622444"/>
    <lineage>
        <taxon>Eukaryota</taxon>
        <taxon>Sar</taxon>
        <taxon>Stramenopiles</taxon>
        <taxon>Oomycota</taxon>
        <taxon>Peronosporomycetes</taxon>
        <taxon>Peronosporales</taxon>
        <taxon>Peronosporaceae</taxon>
        <taxon>Peronospora</taxon>
    </lineage>
</organism>
<accession>A0AAU9KU73</accession>
<dbReference type="Proteomes" id="UP001160483">
    <property type="component" value="Unassembled WGS sequence"/>
</dbReference>
<protein>
    <recommendedName>
        <fullName evidence="3">SET domain-containing protein</fullName>
    </recommendedName>
</protein>
<evidence type="ECO:0008006" key="3">
    <source>
        <dbReference type="Google" id="ProtNLM"/>
    </source>
</evidence>
<proteinExistence type="predicted"/>
<dbReference type="Gene3D" id="3.90.1410.10">
    <property type="entry name" value="set domain protein methyltransferase, domain 1"/>
    <property type="match status" value="1"/>
</dbReference>
<reference evidence="1" key="1">
    <citation type="submission" date="2021-11" db="EMBL/GenBank/DDBJ databases">
        <authorList>
            <person name="Islam A."/>
            <person name="Islam S."/>
            <person name="Flora M.S."/>
            <person name="Rahman M."/>
            <person name="Ziaur R.M."/>
            <person name="Epstein J.H."/>
            <person name="Hassan M."/>
            <person name="Klassen M."/>
            <person name="Woodard K."/>
            <person name="Webb A."/>
            <person name="Webby R.J."/>
            <person name="El Zowalaty M.E."/>
        </authorList>
    </citation>
    <scope>NUCLEOTIDE SEQUENCE</scope>
    <source>
        <strain evidence="1">Pbs3</strain>
    </source>
</reference>
<evidence type="ECO:0000313" key="1">
    <source>
        <dbReference type="EMBL" id="CAH0475764.1"/>
    </source>
</evidence>
<gene>
    <name evidence="1" type="ORF">PBS003_LOCUS2574</name>
</gene>
<dbReference type="EMBL" id="CAKKTJ010000131">
    <property type="protein sequence ID" value="CAH0475764.1"/>
    <property type="molecule type" value="Genomic_DNA"/>
</dbReference>
<name>A0AAU9KU73_9STRA</name>
<evidence type="ECO:0000313" key="2">
    <source>
        <dbReference type="Proteomes" id="UP001160483"/>
    </source>
</evidence>
<comment type="caution">
    <text evidence="1">The sequence shown here is derived from an EMBL/GenBank/DDBJ whole genome shotgun (WGS) entry which is preliminary data.</text>
</comment>
<sequence length="112" mass="12589">MANHKAENPAAHIVKTDSGSYQLVALRKVLKSESVTISYGDMSNSQLLCRYGFVLPTLMPSDSIHITSSELTDAFEACSWIRDEGDELIKEYDFLPLVKARKKRPSVENWPT</sequence>